<dbReference type="Gene3D" id="2.130.10.10">
    <property type="entry name" value="YVTN repeat-like/Quinoprotein amine dehydrogenase"/>
    <property type="match status" value="2"/>
</dbReference>
<reference evidence="1" key="1">
    <citation type="submission" date="2024-06" db="EMBL/GenBank/DDBJ databases">
        <title>The Caenorhabditis elegans bacterial microbiome influences microsporidia infection through nutrient limitation and inhibiting parasite invasion.</title>
        <authorList>
            <person name="Tamim El Jarkass H."/>
            <person name="Castelblanco S."/>
            <person name="Kaur M."/>
            <person name="Wan Y.C."/>
            <person name="Ellis A.E."/>
            <person name="Sheldon R.D."/>
            <person name="Lien E.C."/>
            <person name="Burton N.O."/>
            <person name="Wright G.D."/>
            <person name="Reinke A.W."/>
        </authorList>
    </citation>
    <scope>NUCLEOTIDE SEQUENCE</scope>
    <source>
        <strain evidence="1">MYb327</strain>
    </source>
</reference>
<proteinExistence type="predicted"/>
<accession>A0AAU8EBJ6</accession>
<organism evidence="1">
    <name type="scientific">Pseudomonas sp. MYb327</name>
    <dbReference type="NCBI Taxonomy" id="2745230"/>
    <lineage>
        <taxon>Bacteria</taxon>
        <taxon>Pseudomonadati</taxon>
        <taxon>Pseudomonadota</taxon>
        <taxon>Gammaproteobacteria</taxon>
        <taxon>Pseudomonadales</taxon>
        <taxon>Pseudomonadaceae</taxon>
        <taxon>Pseudomonas</taxon>
    </lineage>
</organism>
<evidence type="ECO:0000313" key="1">
    <source>
        <dbReference type="EMBL" id="XCG76538.1"/>
    </source>
</evidence>
<protein>
    <recommendedName>
        <fullName evidence="2">WD40 repeat domain-containing protein</fullName>
    </recommendedName>
</protein>
<dbReference type="EMBL" id="CP159258">
    <property type="protein sequence ID" value="XCG76538.1"/>
    <property type="molecule type" value="Genomic_DNA"/>
</dbReference>
<dbReference type="SUPFAM" id="SSF82171">
    <property type="entry name" value="DPP6 N-terminal domain-like"/>
    <property type="match status" value="1"/>
</dbReference>
<dbReference type="InterPro" id="IPR001680">
    <property type="entry name" value="WD40_rpt"/>
</dbReference>
<dbReference type="AlphaFoldDB" id="A0AAU8EBJ6"/>
<sequence length="768" mass="83183">MKNMLALIQQSLRFMTTSHRRSVALLCFVFCGSTISLASIAAESECKNPLLVEEPSTLGMNFSISTDRTLVATDAVDGFGAVMDVTVRSLPSGDAIRRWSFPKESLKNLCFVDKSRLLMVGSDSGTLRILNPDTGEVLTRLNEGVLSPILGFDCPANGGATVSQYAIPRGTIEWLSATLEPSGKFETGPGATLVASAALRDRALALKKVELAEQSPSLENLLNDEPEDTQASTRYELLMVSAQNNAVIWQHELKETPLDTVVMDPSGNVGAWMDEEGFLHIINTHDGKETARVQIAELSFPHFTFSGNGRFLAISEMGEWHSYVIDTSSGKIVNQTQTAEILALNEDSSPLMQRKSGDEGIEIFFSGTNGADAPHIKGRLQTPTLVSQPLGRLFLSGQNFDYLFSVKDRKITQLLKPGDVIVTVAASMTPDDVLRIYERSDGDFSIGTQDGKDELARLPPKSRGLAVATSGGDYGLLMASVNADDLERIKTAVEAWSNTLDDKGELAELNKVLTSTNTTLYQLDFSGAATQIQSFKGAVSAMEINDDQTAIARFQAPNLQVFGAKSGRSEFKTTISDVTTSIRFSPTRSWIAFTRDSGIEVWDWRKDSVVTKISRERALDDGFEFSADGNSLIYADGASVHITALSSSEPQGRPATRQEVTSYNADGAVQAIAPLNDQFFAGISSSGAVNVWKIGQSASVARIVFEKNGTWTVFDNKGRFDTSSIETNRALHVLSTGSAATQLNPSDCRDSVWVPGLLNEIFGQPGEL</sequence>
<gene>
    <name evidence="1" type="ORF">ABVN21_10840</name>
</gene>
<dbReference type="InterPro" id="IPR015943">
    <property type="entry name" value="WD40/YVTN_repeat-like_dom_sf"/>
</dbReference>
<dbReference type="SUPFAM" id="SSF63829">
    <property type="entry name" value="Calcium-dependent phosphotriesterase"/>
    <property type="match status" value="1"/>
</dbReference>
<name>A0AAU8EBJ6_9PSED</name>
<dbReference type="SMART" id="SM00320">
    <property type="entry name" value="WD40"/>
    <property type="match status" value="3"/>
</dbReference>
<dbReference type="RefSeq" id="WP_339552080.1">
    <property type="nucleotide sequence ID" value="NZ_CP159258.1"/>
</dbReference>
<evidence type="ECO:0008006" key="2">
    <source>
        <dbReference type="Google" id="ProtNLM"/>
    </source>
</evidence>